<dbReference type="HAMAP" id="MF_00735">
    <property type="entry name" value="Methyltr_PrmA"/>
    <property type="match status" value="1"/>
</dbReference>
<comment type="subcellular location">
    <subcellularLocation>
        <location evidence="6">Cytoplasm</location>
    </subcellularLocation>
</comment>
<keyword evidence="7" id="KW-0687">Ribonucleoprotein</keyword>
<dbReference type="Gene3D" id="3.40.50.150">
    <property type="entry name" value="Vaccinia Virus protein VP39"/>
    <property type="match status" value="1"/>
</dbReference>
<dbReference type="InterPro" id="IPR029063">
    <property type="entry name" value="SAM-dependent_MTases_sf"/>
</dbReference>
<comment type="similarity">
    <text evidence="1 6">Belongs to the methyltransferase superfamily. PrmA family.</text>
</comment>
<feature type="binding site" evidence="6">
    <location>
        <position position="173"/>
    </location>
    <ligand>
        <name>S-adenosyl-L-methionine</name>
        <dbReference type="ChEBI" id="CHEBI:59789"/>
    </ligand>
</feature>
<feature type="binding site" evidence="6">
    <location>
        <position position="151"/>
    </location>
    <ligand>
        <name>S-adenosyl-L-methionine</name>
        <dbReference type="ChEBI" id="CHEBI:59789"/>
    </ligand>
</feature>
<keyword evidence="5 6" id="KW-0949">S-adenosyl-L-methionine</keyword>
<dbReference type="PANTHER" id="PTHR43648">
    <property type="entry name" value="ELECTRON TRANSFER FLAVOPROTEIN BETA SUBUNIT LYSINE METHYLTRANSFERASE"/>
    <property type="match status" value="1"/>
</dbReference>
<dbReference type="RefSeq" id="WP_183412372.1">
    <property type="nucleotide sequence ID" value="NZ_JACHYB010000001.1"/>
</dbReference>
<dbReference type="Proteomes" id="UP000544222">
    <property type="component" value="Unassembled WGS sequence"/>
</dbReference>
<keyword evidence="3 6" id="KW-0489">Methyltransferase</keyword>
<comment type="catalytic activity">
    <reaction evidence="6">
        <text>L-lysyl-[protein] + 3 S-adenosyl-L-methionine = N(6),N(6),N(6)-trimethyl-L-lysyl-[protein] + 3 S-adenosyl-L-homocysteine + 3 H(+)</text>
        <dbReference type="Rhea" id="RHEA:54192"/>
        <dbReference type="Rhea" id="RHEA-COMP:9752"/>
        <dbReference type="Rhea" id="RHEA-COMP:13826"/>
        <dbReference type="ChEBI" id="CHEBI:15378"/>
        <dbReference type="ChEBI" id="CHEBI:29969"/>
        <dbReference type="ChEBI" id="CHEBI:57856"/>
        <dbReference type="ChEBI" id="CHEBI:59789"/>
        <dbReference type="ChEBI" id="CHEBI:61961"/>
    </reaction>
</comment>
<keyword evidence="8" id="KW-1185">Reference proteome</keyword>
<evidence type="ECO:0000256" key="6">
    <source>
        <dbReference type="HAMAP-Rule" id="MF_00735"/>
    </source>
</evidence>
<dbReference type="EMBL" id="JACHYB010000001">
    <property type="protein sequence ID" value="MBB3186481.1"/>
    <property type="molecule type" value="Genomic_DNA"/>
</dbReference>
<sequence>MDYIELTIQINNSRGFEQDTVAYELGELGFESFEYNEDGLKAYCVASLFDEKQIKEWKESHRDDIPIDYSYALIKEKNWNEIWEKNYFSPIVIGNECVIHSSFHHDIPTAKYDILIDPKMSFGTGHHETTILMIQTILKLDLVGKSLLDMGCGTGILAILASMRGASPVTAIDIDEWAYTNSLENFRLNGFSDIEMNQGGAELLSGRKFDIILANINRNILLADIHHYSACLTQGDLLVMSGFYDTDRPAIDEEAQENNLILLGFEEKNKWVATLYQKK</sequence>
<dbReference type="InterPro" id="IPR004498">
    <property type="entry name" value="Ribosomal_PrmA_MeTrfase"/>
</dbReference>
<organism evidence="7 8">
    <name type="scientific">Microbacter margulisiae</name>
    <dbReference type="NCBI Taxonomy" id="1350067"/>
    <lineage>
        <taxon>Bacteria</taxon>
        <taxon>Pseudomonadati</taxon>
        <taxon>Bacteroidota</taxon>
        <taxon>Bacteroidia</taxon>
        <taxon>Bacteroidales</taxon>
        <taxon>Porphyromonadaceae</taxon>
        <taxon>Microbacter</taxon>
    </lineage>
</organism>
<evidence type="ECO:0000256" key="3">
    <source>
        <dbReference type="ARBA" id="ARBA00022603"/>
    </source>
</evidence>
<dbReference type="GO" id="GO:0005737">
    <property type="term" value="C:cytoplasm"/>
    <property type="evidence" value="ECO:0007669"/>
    <property type="project" value="UniProtKB-SubCell"/>
</dbReference>
<evidence type="ECO:0000313" key="8">
    <source>
        <dbReference type="Proteomes" id="UP000544222"/>
    </source>
</evidence>
<gene>
    <name evidence="6" type="primary">prmA</name>
    <name evidence="7" type="ORF">FHX64_000644</name>
</gene>
<dbReference type="InterPro" id="IPR050078">
    <property type="entry name" value="Ribosomal_L11_MeTrfase_PrmA"/>
</dbReference>
<protein>
    <recommendedName>
        <fullName evidence="6">Ribosomal protein L11 methyltransferase</fullName>
        <shortName evidence="6">L11 Mtase</shortName>
        <ecNumber evidence="6">2.1.1.-</ecNumber>
    </recommendedName>
</protein>
<dbReference type="PIRSF" id="PIRSF000401">
    <property type="entry name" value="RPL11_MTase"/>
    <property type="match status" value="1"/>
</dbReference>
<name>A0A7W5DPC6_9PORP</name>
<dbReference type="GO" id="GO:0008276">
    <property type="term" value="F:protein methyltransferase activity"/>
    <property type="evidence" value="ECO:0007669"/>
    <property type="project" value="UniProtKB-UniRule"/>
</dbReference>
<dbReference type="GO" id="GO:0005840">
    <property type="term" value="C:ribosome"/>
    <property type="evidence" value="ECO:0007669"/>
    <property type="project" value="UniProtKB-KW"/>
</dbReference>
<comment type="function">
    <text evidence="6">Methylates ribosomal protein L11.</text>
</comment>
<dbReference type="GO" id="GO:0032259">
    <property type="term" value="P:methylation"/>
    <property type="evidence" value="ECO:0007669"/>
    <property type="project" value="UniProtKB-KW"/>
</dbReference>
<evidence type="ECO:0000256" key="4">
    <source>
        <dbReference type="ARBA" id="ARBA00022679"/>
    </source>
</evidence>
<dbReference type="NCBIfam" id="NF001785">
    <property type="entry name" value="PRK00517.2-2"/>
    <property type="match status" value="1"/>
</dbReference>
<evidence type="ECO:0000256" key="5">
    <source>
        <dbReference type="ARBA" id="ARBA00022691"/>
    </source>
</evidence>
<reference evidence="7 8" key="1">
    <citation type="submission" date="2020-08" db="EMBL/GenBank/DDBJ databases">
        <title>Genomic Encyclopedia of Type Strains, Phase IV (KMG-IV): sequencing the most valuable type-strain genomes for metagenomic binning, comparative biology and taxonomic classification.</title>
        <authorList>
            <person name="Goeker M."/>
        </authorList>
    </citation>
    <scope>NUCLEOTIDE SEQUENCE [LARGE SCALE GENOMIC DNA]</scope>
    <source>
        <strain evidence="7 8">DSM 27471</strain>
    </source>
</reference>
<feature type="binding site" evidence="6">
    <location>
        <position position="215"/>
    </location>
    <ligand>
        <name>S-adenosyl-L-methionine</name>
        <dbReference type="ChEBI" id="CHEBI:59789"/>
    </ligand>
</feature>
<dbReference type="EC" id="2.1.1.-" evidence="6"/>
<keyword evidence="4 6" id="KW-0808">Transferase</keyword>
<dbReference type="AlphaFoldDB" id="A0A7W5DPC6"/>
<accession>A0A7W5DPC6</accession>
<keyword evidence="2 6" id="KW-0963">Cytoplasm</keyword>
<dbReference type="Pfam" id="PF06325">
    <property type="entry name" value="PrmA"/>
    <property type="match status" value="1"/>
</dbReference>
<dbReference type="SUPFAM" id="SSF53335">
    <property type="entry name" value="S-adenosyl-L-methionine-dependent methyltransferases"/>
    <property type="match status" value="1"/>
</dbReference>
<proteinExistence type="inferred from homology"/>
<evidence type="ECO:0000256" key="2">
    <source>
        <dbReference type="ARBA" id="ARBA00022490"/>
    </source>
</evidence>
<evidence type="ECO:0000256" key="1">
    <source>
        <dbReference type="ARBA" id="ARBA00009741"/>
    </source>
</evidence>
<dbReference type="PANTHER" id="PTHR43648:SF1">
    <property type="entry name" value="ELECTRON TRANSFER FLAVOPROTEIN BETA SUBUNIT LYSINE METHYLTRANSFERASE"/>
    <property type="match status" value="1"/>
</dbReference>
<comment type="caution">
    <text evidence="7">The sequence shown here is derived from an EMBL/GenBank/DDBJ whole genome shotgun (WGS) entry which is preliminary data.</text>
</comment>
<keyword evidence="7" id="KW-0689">Ribosomal protein</keyword>
<feature type="binding site" evidence="6">
    <location>
        <position position="130"/>
    </location>
    <ligand>
        <name>S-adenosyl-L-methionine</name>
        <dbReference type="ChEBI" id="CHEBI:59789"/>
    </ligand>
</feature>
<dbReference type="CDD" id="cd02440">
    <property type="entry name" value="AdoMet_MTases"/>
    <property type="match status" value="1"/>
</dbReference>
<evidence type="ECO:0000313" key="7">
    <source>
        <dbReference type="EMBL" id="MBB3186481.1"/>
    </source>
</evidence>